<proteinExistence type="predicted"/>
<protein>
    <submittedName>
        <fullName evidence="1">ATP-binding protein</fullName>
    </submittedName>
</protein>
<dbReference type="SUPFAM" id="SSF52540">
    <property type="entry name" value="P-loop containing nucleoside triphosphate hydrolases"/>
    <property type="match status" value="1"/>
</dbReference>
<dbReference type="Pfam" id="PF13671">
    <property type="entry name" value="AAA_33"/>
    <property type="match status" value="1"/>
</dbReference>
<keyword evidence="2" id="KW-1185">Reference proteome</keyword>
<keyword evidence="1" id="KW-0547">Nucleotide-binding</keyword>
<dbReference type="RefSeq" id="WP_189039902.1">
    <property type="nucleotide sequence ID" value="NZ_BMMP01000027.1"/>
</dbReference>
<sequence length="173" mass="19218">MIIWLNGAYGAGKTTTAGELVPLLPGARLFDAEQVGYMLGHVEGLPELGDFQHWPPWRHLVVETASQLLRYVGGTLVVTQTVLVRQYWEEIRDGLERAGVPVRHFVLHSDPAVLAGRIRGDALENRDWRLEHLDEYREALAWLREEASIVDTTHLGPGEAAGVVAEQAGEPPR</sequence>
<comment type="caution">
    <text evidence="1">The sequence shown here is derived from an EMBL/GenBank/DDBJ whole genome shotgun (WGS) entry which is preliminary data.</text>
</comment>
<organism evidence="1 2">
    <name type="scientific">Streptomyces daqingensis</name>
    <dbReference type="NCBI Taxonomy" id="1472640"/>
    <lineage>
        <taxon>Bacteria</taxon>
        <taxon>Bacillati</taxon>
        <taxon>Actinomycetota</taxon>
        <taxon>Actinomycetes</taxon>
        <taxon>Kitasatosporales</taxon>
        <taxon>Streptomycetaceae</taxon>
        <taxon>Streptomyces</taxon>
    </lineage>
</organism>
<accession>A0ABQ2MUB6</accession>
<dbReference type="GO" id="GO:0005524">
    <property type="term" value="F:ATP binding"/>
    <property type="evidence" value="ECO:0007669"/>
    <property type="project" value="UniProtKB-KW"/>
</dbReference>
<evidence type="ECO:0000313" key="2">
    <source>
        <dbReference type="Proteomes" id="UP000631535"/>
    </source>
</evidence>
<gene>
    <name evidence="1" type="ORF">GCM10012287_54930</name>
</gene>
<dbReference type="EMBL" id="BMMP01000027">
    <property type="protein sequence ID" value="GGO57936.1"/>
    <property type="molecule type" value="Genomic_DNA"/>
</dbReference>
<keyword evidence="1" id="KW-0067">ATP-binding</keyword>
<name>A0ABQ2MUB6_9ACTN</name>
<dbReference type="Proteomes" id="UP000631535">
    <property type="component" value="Unassembled WGS sequence"/>
</dbReference>
<dbReference type="InterPro" id="IPR027417">
    <property type="entry name" value="P-loop_NTPase"/>
</dbReference>
<reference evidence="2" key="1">
    <citation type="journal article" date="2019" name="Int. J. Syst. Evol. Microbiol.">
        <title>The Global Catalogue of Microorganisms (GCM) 10K type strain sequencing project: providing services to taxonomists for standard genome sequencing and annotation.</title>
        <authorList>
            <consortium name="The Broad Institute Genomics Platform"/>
            <consortium name="The Broad Institute Genome Sequencing Center for Infectious Disease"/>
            <person name="Wu L."/>
            <person name="Ma J."/>
        </authorList>
    </citation>
    <scope>NUCLEOTIDE SEQUENCE [LARGE SCALE GENOMIC DNA]</scope>
    <source>
        <strain evidence="2">CGMCC 4.7178</strain>
    </source>
</reference>
<dbReference type="Gene3D" id="3.40.50.300">
    <property type="entry name" value="P-loop containing nucleotide triphosphate hydrolases"/>
    <property type="match status" value="1"/>
</dbReference>
<evidence type="ECO:0000313" key="1">
    <source>
        <dbReference type="EMBL" id="GGO57936.1"/>
    </source>
</evidence>